<evidence type="ECO:0000256" key="3">
    <source>
        <dbReference type="ARBA" id="ARBA00022692"/>
    </source>
</evidence>
<feature type="domain" description="Major facilitator superfamily (MFS) profile" evidence="7">
    <location>
        <begin position="17"/>
        <end position="396"/>
    </location>
</feature>
<evidence type="ECO:0000256" key="5">
    <source>
        <dbReference type="ARBA" id="ARBA00023136"/>
    </source>
</evidence>
<feature type="transmembrane region" description="Helical" evidence="6">
    <location>
        <begin position="307"/>
        <end position="326"/>
    </location>
</feature>
<feature type="transmembrane region" description="Helical" evidence="6">
    <location>
        <begin position="209"/>
        <end position="233"/>
    </location>
</feature>
<feature type="transmembrane region" description="Helical" evidence="6">
    <location>
        <begin position="112"/>
        <end position="130"/>
    </location>
</feature>
<feature type="transmembrane region" description="Helical" evidence="6">
    <location>
        <begin position="142"/>
        <end position="163"/>
    </location>
</feature>
<dbReference type="CDD" id="cd06174">
    <property type="entry name" value="MFS"/>
    <property type="match status" value="1"/>
</dbReference>
<dbReference type="RefSeq" id="WP_097174009.1">
    <property type="nucleotide sequence ID" value="NZ_OBML01000002.1"/>
</dbReference>
<keyword evidence="9" id="KW-1185">Reference proteome</keyword>
<dbReference type="InterPro" id="IPR020846">
    <property type="entry name" value="MFS_dom"/>
</dbReference>
<keyword evidence="2" id="KW-1003">Cell membrane</keyword>
<feature type="transmembrane region" description="Helical" evidence="6">
    <location>
        <begin position="281"/>
        <end position="301"/>
    </location>
</feature>
<keyword evidence="5 6" id="KW-0472">Membrane</keyword>
<organism evidence="8 9">
    <name type="scientific">Stappia indica</name>
    <dbReference type="NCBI Taxonomy" id="538381"/>
    <lineage>
        <taxon>Bacteria</taxon>
        <taxon>Pseudomonadati</taxon>
        <taxon>Pseudomonadota</taxon>
        <taxon>Alphaproteobacteria</taxon>
        <taxon>Hyphomicrobiales</taxon>
        <taxon>Stappiaceae</taxon>
        <taxon>Stappia</taxon>
    </lineage>
</organism>
<dbReference type="InterPro" id="IPR011701">
    <property type="entry name" value="MFS"/>
</dbReference>
<comment type="subcellular location">
    <subcellularLocation>
        <location evidence="1">Cell membrane</location>
        <topology evidence="1">Multi-pass membrane protein</topology>
    </subcellularLocation>
</comment>
<name>A0A285RVY3_9HYPH</name>
<sequence length="407" mass="40813">MTTAAARPEPSVTRWAAVGLIVGAGIVAALQVGKAPIAAPLLEGDLGVGLAALGWLTGVFALIGLVGGIPTGALVGSLGARRVLVAGLLVTGAGAAAGALSAGLAMLMVSRIVEGAGFLLIIVAAPSLLGRVSRPGDRDLAFALWSCFMPLGLAAAMLVGPMFDDWRVMWWASGGLALALCLLVPLVVPASCERHAWSWRRLRDDTAAVFGNAGAVGLAVSLALYSLMFFALFSFLPVLLMEQMGVSHRTAGLLGALASAVNVIGNLAAGVMLSRGVSRPALLIGACLIMGAASLGIFLPLLPATATFLLCVLFSAVGGLIPATILSSAPIVASSAALVPVVIGLIVQGNNLGQILGPVAVGSAIERFGWSSAAVIVAGAALMGTAVVVAYAHRLAVPNAERKGGSR</sequence>
<evidence type="ECO:0000256" key="6">
    <source>
        <dbReference type="SAM" id="Phobius"/>
    </source>
</evidence>
<dbReference type="PANTHER" id="PTHR43124:SF3">
    <property type="entry name" value="CHLORAMPHENICOL EFFLUX PUMP RV0191"/>
    <property type="match status" value="1"/>
</dbReference>
<dbReference type="EMBL" id="OBML01000002">
    <property type="protein sequence ID" value="SOB96522.1"/>
    <property type="molecule type" value="Genomic_DNA"/>
</dbReference>
<gene>
    <name evidence="8" type="ORF">SAMN05421512_102229</name>
</gene>
<feature type="transmembrane region" description="Helical" evidence="6">
    <location>
        <begin position="253"/>
        <end position="274"/>
    </location>
</feature>
<dbReference type="PROSITE" id="PS50850">
    <property type="entry name" value="MFS"/>
    <property type="match status" value="1"/>
</dbReference>
<dbReference type="Gene3D" id="1.20.1250.20">
    <property type="entry name" value="MFS general substrate transporter like domains"/>
    <property type="match status" value="2"/>
</dbReference>
<keyword evidence="3 6" id="KW-0812">Transmembrane</keyword>
<evidence type="ECO:0000256" key="1">
    <source>
        <dbReference type="ARBA" id="ARBA00004651"/>
    </source>
</evidence>
<evidence type="ECO:0000256" key="4">
    <source>
        <dbReference type="ARBA" id="ARBA00022989"/>
    </source>
</evidence>
<keyword evidence="4 6" id="KW-1133">Transmembrane helix</keyword>
<feature type="transmembrane region" description="Helical" evidence="6">
    <location>
        <begin position="169"/>
        <end position="188"/>
    </location>
</feature>
<dbReference type="Pfam" id="PF07690">
    <property type="entry name" value="MFS_1"/>
    <property type="match status" value="1"/>
</dbReference>
<dbReference type="OrthoDB" id="7841035at2"/>
<feature type="transmembrane region" description="Helical" evidence="6">
    <location>
        <begin position="83"/>
        <end position="106"/>
    </location>
</feature>
<evidence type="ECO:0000313" key="9">
    <source>
        <dbReference type="Proteomes" id="UP000219331"/>
    </source>
</evidence>
<evidence type="ECO:0000313" key="8">
    <source>
        <dbReference type="EMBL" id="SOB96522.1"/>
    </source>
</evidence>
<feature type="transmembrane region" description="Helical" evidence="6">
    <location>
        <begin position="331"/>
        <end position="348"/>
    </location>
</feature>
<dbReference type="Proteomes" id="UP000219331">
    <property type="component" value="Unassembled WGS sequence"/>
</dbReference>
<feature type="transmembrane region" description="Helical" evidence="6">
    <location>
        <begin position="368"/>
        <end position="392"/>
    </location>
</feature>
<evidence type="ECO:0000256" key="2">
    <source>
        <dbReference type="ARBA" id="ARBA00022475"/>
    </source>
</evidence>
<proteinExistence type="predicted"/>
<dbReference type="PANTHER" id="PTHR43124">
    <property type="entry name" value="PURINE EFFLUX PUMP PBUE"/>
    <property type="match status" value="1"/>
</dbReference>
<evidence type="ECO:0000259" key="7">
    <source>
        <dbReference type="PROSITE" id="PS50850"/>
    </source>
</evidence>
<reference evidence="8 9" key="1">
    <citation type="submission" date="2017-08" db="EMBL/GenBank/DDBJ databases">
        <authorList>
            <person name="de Groot N.N."/>
        </authorList>
    </citation>
    <scope>NUCLEOTIDE SEQUENCE [LARGE SCALE GENOMIC DNA]</scope>
    <source>
        <strain evidence="8 9">USBA 352</strain>
    </source>
</reference>
<dbReference type="GO" id="GO:0022857">
    <property type="term" value="F:transmembrane transporter activity"/>
    <property type="evidence" value="ECO:0007669"/>
    <property type="project" value="InterPro"/>
</dbReference>
<feature type="transmembrane region" description="Helical" evidence="6">
    <location>
        <begin position="52"/>
        <end position="76"/>
    </location>
</feature>
<accession>A0A285RVY3</accession>
<dbReference type="AlphaFoldDB" id="A0A285RVY3"/>
<protein>
    <submittedName>
        <fullName evidence="8">Predicted arabinose efflux permease, MFS family</fullName>
    </submittedName>
</protein>
<dbReference type="GO" id="GO:0005886">
    <property type="term" value="C:plasma membrane"/>
    <property type="evidence" value="ECO:0007669"/>
    <property type="project" value="UniProtKB-SubCell"/>
</dbReference>
<dbReference type="InterPro" id="IPR036259">
    <property type="entry name" value="MFS_trans_sf"/>
</dbReference>
<dbReference type="SUPFAM" id="SSF103473">
    <property type="entry name" value="MFS general substrate transporter"/>
    <property type="match status" value="1"/>
</dbReference>
<feature type="transmembrane region" description="Helical" evidence="6">
    <location>
        <begin position="12"/>
        <end position="32"/>
    </location>
</feature>
<dbReference type="STRING" id="538381.GCA_001696535_03285"/>
<dbReference type="InterPro" id="IPR050189">
    <property type="entry name" value="MFS_Efflux_Transporters"/>
</dbReference>